<evidence type="ECO:0000256" key="1">
    <source>
        <dbReference type="SAM" id="MobiDB-lite"/>
    </source>
</evidence>
<evidence type="ECO:0000313" key="2">
    <source>
        <dbReference type="EMBL" id="KAK4760604.1"/>
    </source>
</evidence>
<sequence>MATEQPHARKAGRGEEGRRKRIQLLDLDHLRYGGTRLGLSVMRRARLRHRYQPAPNADRFDAETEPRQRSYTQNHQREIYRKD</sequence>
<keyword evidence="3" id="KW-1185">Reference proteome</keyword>
<dbReference type="AlphaFoldDB" id="A0AAN7K8Y3"/>
<reference evidence="2 3" key="1">
    <citation type="journal article" date="2023" name="Hortic Res">
        <title>Pangenome of water caltrop reveals structural variations and asymmetric subgenome divergence after allopolyploidization.</title>
        <authorList>
            <person name="Zhang X."/>
            <person name="Chen Y."/>
            <person name="Wang L."/>
            <person name="Yuan Y."/>
            <person name="Fang M."/>
            <person name="Shi L."/>
            <person name="Lu R."/>
            <person name="Comes H.P."/>
            <person name="Ma Y."/>
            <person name="Chen Y."/>
            <person name="Huang G."/>
            <person name="Zhou Y."/>
            <person name="Zheng Z."/>
            <person name="Qiu Y."/>
        </authorList>
    </citation>
    <scope>NUCLEOTIDE SEQUENCE [LARGE SCALE GENOMIC DNA]</scope>
    <source>
        <tissue evidence="2">Roots</tissue>
    </source>
</reference>
<proteinExistence type="predicted"/>
<comment type="caution">
    <text evidence="2">The sequence shown here is derived from an EMBL/GenBank/DDBJ whole genome shotgun (WGS) entry which is preliminary data.</text>
</comment>
<feature type="compositionally biased region" description="Basic and acidic residues" evidence="1">
    <location>
        <begin position="58"/>
        <end position="68"/>
    </location>
</feature>
<dbReference type="EMBL" id="JAXIOK010000010">
    <property type="protein sequence ID" value="KAK4760604.1"/>
    <property type="molecule type" value="Genomic_DNA"/>
</dbReference>
<name>A0AAN7K8Y3_9MYRT</name>
<gene>
    <name evidence="2" type="ORF">SAY87_005497</name>
</gene>
<evidence type="ECO:0000313" key="3">
    <source>
        <dbReference type="Proteomes" id="UP001345219"/>
    </source>
</evidence>
<dbReference type="Proteomes" id="UP001345219">
    <property type="component" value="Chromosome 5"/>
</dbReference>
<feature type="region of interest" description="Disordered" evidence="1">
    <location>
        <begin position="49"/>
        <end position="83"/>
    </location>
</feature>
<organism evidence="2 3">
    <name type="scientific">Trapa incisa</name>
    <dbReference type="NCBI Taxonomy" id="236973"/>
    <lineage>
        <taxon>Eukaryota</taxon>
        <taxon>Viridiplantae</taxon>
        <taxon>Streptophyta</taxon>
        <taxon>Embryophyta</taxon>
        <taxon>Tracheophyta</taxon>
        <taxon>Spermatophyta</taxon>
        <taxon>Magnoliopsida</taxon>
        <taxon>eudicotyledons</taxon>
        <taxon>Gunneridae</taxon>
        <taxon>Pentapetalae</taxon>
        <taxon>rosids</taxon>
        <taxon>malvids</taxon>
        <taxon>Myrtales</taxon>
        <taxon>Lythraceae</taxon>
        <taxon>Trapa</taxon>
    </lineage>
</organism>
<accession>A0AAN7K8Y3</accession>
<protein>
    <submittedName>
        <fullName evidence="2">Uncharacterized protein</fullName>
    </submittedName>
</protein>